<dbReference type="Gene3D" id="3.40.50.2000">
    <property type="entry name" value="Glycogen Phosphorylase B"/>
    <property type="match status" value="2"/>
</dbReference>
<gene>
    <name evidence="3" type="ORF">AA994_03600</name>
</gene>
<sequence length="314" mass="35595">MKIFINLPTWLGDCVMASAAIYGIKEKFKEAEFIFFGSFVAGEFFKDFPNSSFILENKKRRYLQALFLRKNHQFNLAFSFRSALSAKLILKLLKAKKKFCFDKTIIKEEHQVLKYLNFIENALSFKISPQTLQLPIKVKFNAPLTLKNGKKILALNPGASYGSAKRWEEEYFAKVGLYFAKSHEIILLGAGGEEAKICTKISEILAQNGVKAKNLCNKTSIHTLTQNIALSDLFLTNDSGTMHLGAALGVKMLVLFGPTKFTQTSPWQSKNAKIIHLNLACMPCMKRVCPLKHHRCMKDLNPQMVIEKLKEFKT</sequence>
<dbReference type="EMBL" id="LDWY01000044">
    <property type="protein sequence ID" value="PHY91043.1"/>
    <property type="molecule type" value="Genomic_DNA"/>
</dbReference>
<name>A0A2G4R395_9BACT</name>
<dbReference type="RefSeq" id="WP_099461384.1">
    <property type="nucleotide sequence ID" value="NZ_LDWY01000044.1"/>
</dbReference>
<reference evidence="4" key="1">
    <citation type="submission" date="2015-06" db="EMBL/GenBank/DDBJ databases">
        <authorList>
            <person name="Parisi A."/>
            <person name="Chiara M."/>
            <person name="Florio D."/>
            <person name="Miccolupo A."/>
            <person name="Manzari C."/>
            <person name="Mion D."/>
            <person name="Caruso M."/>
            <person name="D'erchia A.M."/>
            <person name="Zanoni R."/>
        </authorList>
    </citation>
    <scope>NUCLEOTIDE SEQUENCE [LARGE SCALE GENOMIC DNA]</scope>
    <source>
        <strain evidence="4">73/13</strain>
    </source>
</reference>
<dbReference type="GO" id="GO:0005829">
    <property type="term" value="C:cytosol"/>
    <property type="evidence" value="ECO:0007669"/>
    <property type="project" value="TreeGrafter"/>
</dbReference>
<proteinExistence type="predicted"/>
<dbReference type="SUPFAM" id="SSF53756">
    <property type="entry name" value="UDP-Glycosyltransferase/glycogen phosphorylase"/>
    <property type="match status" value="1"/>
</dbReference>
<dbReference type="PANTHER" id="PTHR30160">
    <property type="entry name" value="TETRAACYLDISACCHARIDE 4'-KINASE-RELATED"/>
    <property type="match status" value="1"/>
</dbReference>
<dbReference type="InterPro" id="IPR002201">
    <property type="entry name" value="Glyco_trans_9"/>
</dbReference>
<dbReference type="Proteomes" id="UP000237472">
    <property type="component" value="Unassembled WGS sequence"/>
</dbReference>
<keyword evidence="1" id="KW-0328">Glycosyltransferase</keyword>
<dbReference type="GO" id="GO:0008713">
    <property type="term" value="F:ADP-heptose-lipopolysaccharide heptosyltransferase activity"/>
    <property type="evidence" value="ECO:0007669"/>
    <property type="project" value="TreeGrafter"/>
</dbReference>
<dbReference type="PANTHER" id="PTHR30160:SF7">
    <property type="entry name" value="ADP-HEPTOSE--LPS HEPTOSYLTRANSFERASE 2"/>
    <property type="match status" value="1"/>
</dbReference>
<dbReference type="CDD" id="cd03789">
    <property type="entry name" value="GT9_LPS_heptosyltransferase"/>
    <property type="match status" value="1"/>
</dbReference>
<accession>A0A2G4R395</accession>
<evidence type="ECO:0000256" key="1">
    <source>
        <dbReference type="ARBA" id="ARBA00022676"/>
    </source>
</evidence>
<dbReference type="OrthoDB" id="9797795at2"/>
<dbReference type="AlphaFoldDB" id="A0A2G4R395"/>
<evidence type="ECO:0000313" key="4">
    <source>
        <dbReference type="Proteomes" id="UP000237472"/>
    </source>
</evidence>
<evidence type="ECO:0000256" key="2">
    <source>
        <dbReference type="ARBA" id="ARBA00022679"/>
    </source>
</evidence>
<protein>
    <submittedName>
        <fullName evidence="3">ADP-heptose--LPS heptosyltransferase</fullName>
    </submittedName>
</protein>
<evidence type="ECO:0000313" key="3">
    <source>
        <dbReference type="EMBL" id="PHY91043.1"/>
    </source>
</evidence>
<organism evidence="3 4">
    <name type="scientific">Campylobacter vulpis</name>
    <dbReference type="NCBI Taxonomy" id="1655500"/>
    <lineage>
        <taxon>Bacteria</taxon>
        <taxon>Pseudomonadati</taxon>
        <taxon>Campylobacterota</taxon>
        <taxon>Epsilonproteobacteria</taxon>
        <taxon>Campylobacterales</taxon>
        <taxon>Campylobacteraceae</taxon>
        <taxon>Campylobacter</taxon>
    </lineage>
</organism>
<dbReference type="InterPro" id="IPR051199">
    <property type="entry name" value="LPS_LOS_Heptosyltrfase"/>
</dbReference>
<keyword evidence="2 3" id="KW-0808">Transferase</keyword>
<dbReference type="Pfam" id="PF01075">
    <property type="entry name" value="Glyco_transf_9"/>
    <property type="match status" value="1"/>
</dbReference>
<comment type="caution">
    <text evidence="3">The sequence shown here is derived from an EMBL/GenBank/DDBJ whole genome shotgun (WGS) entry which is preliminary data.</text>
</comment>
<dbReference type="GO" id="GO:0009244">
    <property type="term" value="P:lipopolysaccharide core region biosynthetic process"/>
    <property type="evidence" value="ECO:0007669"/>
    <property type="project" value="TreeGrafter"/>
</dbReference>